<dbReference type="Gene3D" id="3.30.1330.70">
    <property type="entry name" value="Holliday junction resolvase RusA"/>
    <property type="match status" value="1"/>
</dbReference>
<proteinExistence type="predicted"/>
<gene>
    <name evidence="1" type="ORF">UFOVP366_34</name>
</gene>
<protein>
    <submittedName>
        <fullName evidence="1">Uncharacterized protein</fullName>
    </submittedName>
</protein>
<sequence>MIYKLEVHGRRPTTLNQERKTNNWGARASDTKWWRAQYAELAADIPPMKRIHISVTPLHKNGRSPQDVGACFPAAKAGIDGLVDAGVIPDDTPDIVVRLDFYAPHVCGEDGLRIEVRNADEPNV</sequence>
<name>A0A6J7WXY7_9CAUD</name>
<evidence type="ECO:0000313" key="1">
    <source>
        <dbReference type="EMBL" id="CAB5222901.1"/>
    </source>
</evidence>
<organism evidence="1">
    <name type="scientific">uncultured Caudovirales phage</name>
    <dbReference type="NCBI Taxonomy" id="2100421"/>
    <lineage>
        <taxon>Viruses</taxon>
        <taxon>Duplodnaviria</taxon>
        <taxon>Heunggongvirae</taxon>
        <taxon>Uroviricota</taxon>
        <taxon>Caudoviricetes</taxon>
        <taxon>Peduoviridae</taxon>
        <taxon>Maltschvirus</taxon>
        <taxon>Maltschvirus maltsch</taxon>
    </lineage>
</organism>
<accession>A0A6J7WXY7</accession>
<dbReference type="GO" id="GO:0006310">
    <property type="term" value="P:DNA recombination"/>
    <property type="evidence" value="ECO:0007669"/>
    <property type="project" value="InterPro"/>
</dbReference>
<reference evidence="1" key="1">
    <citation type="submission" date="2020-05" db="EMBL/GenBank/DDBJ databases">
        <authorList>
            <person name="Chiriac C."/>
            <person name="Salcher M."/>
            <person name="Ghai R."/>
            <person name="Kavagutti S V."/>
        </authorList>
    </citation>
    <scope>NUCLEOTIDE SEQUENCE</scope>
</reference>
<dbReference type="SUPFAM" id="SSF103084">
    <property type="entry name" value="Holliday junction resolvase RusA"/>
    <property type="match status" value="1"/>
</dbReference>
<dbReference type="GO" id="GO:0000287">
    <property type="term" value="F:magnesium ion binding"/>
    <property type="evidence" value="ECO:0007669"/>
    <property type="project" value="InterPro"/>
</dbReference>
<dbReference type="InterPro" id="IPR036614">
    <property type="entry name" value="RusA-like_sf"/>
</dbReference>
<dbReference type="EMBL" id="LR798308">
    <property type="protein sequence ID" value="CAB5222901.1"/>
    <property type="molecule type" value="Genomic_DNA"/>
</dbReference>
<dbReference type="GO" id="GO:0006281">
    <property type="term" value="P:DNA repair"/>
    <property type="evidence" value="ECO:0007669"/>
    <property type="project" value="InterPro"/>
</dbReference>